<feature type="domain" description="SWIM-type" evidence="2">
    <location>
        <begin position="152"/>
        <end position="183"/>
    </location>
</feature>
<comment type="caution">
    <text evidence="3">The sequence shown here is derived from an EMBL/GenBank/DDBJ whole genome shotgun (WGS) entry which is preliminary data.</text>
</comment>
<organism evidence="3 4">
    <name type="scientific">Trichomalopsis sarcophagae</name>
    <dbReference type="NCBI Taxonomy" id="543379"/>
    <lineage>
        <taxon>Eukaryota</taxon>
        <taxon>Metazoa</taxon>
        <taxon>Ecdysozoa</taxon>
        <taxon>Arthropoda</taxon>
        <taxon>Hexapoda</taxon>
        <taxon>Insecta</taxon>
        <taxon>Pterygota</taxon>
        <taxon>Neoptera</taxon>
        <taxon>Endopterygota</taxon>
        <taxon>Hymenoptera</taxon>
        <taxon>Apocrita</taxon>
        <taxon>Proctotrupomorpha</taxon>
        <taxon>Chalcidoidea</taxon>
        <taxon>Pteromalidae</taxon>
        <taxon>Pteromalinae</taxon>
        <taxon>Trichomalopsis</taxon>
    </lineage>
</organism>
<dbReference type="InterPro" id="IPR007527">
    <property type="entry name" value="Znf_SWIM"/>
</dbReference>
<protein>
    <recommendedName>
        <fullName evidence="2">SWIM-type domain-containing protein</fullName>
    </recommendedName>
</protein>
<keyword evidence="4" id="KW-1185">Reference proteome</keyword>
<evidence type="ECO:0000256" key="1">
    <source>
        <dbReference type="PROSITE-ProRule" id="PRU00325"/>
    </source>
</evidence>
<sequence>MWERLSQAHVPEFPRLDFEYIRQLTLGPYQLELAPSYVQDKFEHESSDVFELDVNRDVPGFLRIRIYSRFKNATRYQLWVCFRVDIENDQMDDEGEDQIILGYYCTCKAGARTLGCCAHVASILWFLGWARHQQNIRYPNIENDQMEDEGENQVILGYYCTCKAGARTLGCCAHVGSILWFLGWARHQQNIRYPSTVLFRYILDAGNRQNNNGPNQEELIVDEEE</sequence>
<dbReference type="Proteomes" id="UP000215335">
    <property type="component" value="Unassembled WGS sequence"/>
</dbReference>
<keyword evidence="1" id="KW-0863">Zinc-finger</keyword>
<dbReference type="PROSITE" id="PS50966">
    <property type="entry name" value="ZF_SWIM"/>
    <property type="match status" value="2"/>
</dbReference>
<dbReference type="EMBL" id="NNAY01003417">
    <property type="protein sequence ID" value="OXU19449.1"/>
    <property type="molecule type" value="Genomic_DNA"/>
</dbReference>
<accession>A0A232EM64</accession>
<dbReference type="GO" id="GO:0008270">
    <property type="term" value="F:zinc ion binding"/>
    <property type="evidence" value="ECO:0007669"/>
    <property type="project" value="UniProtKB-KW"/>
</dbReference>
<proteinExistence type="predicted"/>
<dbReference type="AlphaFoldDB" id="A0A232EM64"/>
<keyword evidence="1" id="KW-0479">Metal-binding</keyword>
<evidence type="ECO:0000313" key="3">
    <source>
        <dbReference type="EMBL" id="OXU19449.1"/>
    </source>
</evidence>
<name>A0A232EM64_9HYME</name>
<reference evidence="3 4" key="1">
    <citation type="journal article" date="2017" name="Curr. Biol.">
        <title>The Evolution of Venom by Co-option of Single-Copy Genes.</title>
        <authorList>
            <person name="Martinson E.O."/>
            <person name="Mrinalini"/>
            <person name="Kelkar Y.D."/>
            <person name="Chang C.H."/>
            <person name="Werren J.H."/>
        </authorList>
    </citation>
    <scope>NUCLEOTIDE SEQUENCE [LARGE SCALE GENOMIC DNA]</scope>
    <source>
        <strain evidence="3 4">Alberta</strain>
        <tissue evidence="3">Whole body</tissue>
    </source>
</reference>
<gene>
    <name evidence="3" type="ORF">TSAR_011578</name>
</gene>
<dbReference type="Pfam" id="PF04434">
    <property type="entry name" value="SWIM"/>
    <property type="match status" value="2"/>
</dbReference>
<evidence type="ECO:0000313" key="4">
    <source>
        <dbReference type="Proteomes" id="UP000215335"/>
    </source>
</evidence>
<dbReference type="OrthoDB" id="6763548at2759"/>
<evidence type="ECO:0000259" key="2">
    <source>
        <dbReference type="PROSITE" id="PS50966"/>
    </source>
</evidence>
<feature type="domain" description="SWIM-type" evidence="2">
    <location>
        <begin position="82"/>
        <end position="128"/>
    </location>
</feature>
<keyword evidence="1" id="KW-0862">Zinc</keyword>